<feature type="compositionally biased region" description="Basic and acidic residues" evidence="1">
    <location>
        <begin position="804"/>
        <end position="814"/>
    </location>
</feature>
<dbReference type="EMBL" id="LAFY01000342">
    <property type="protein sequence ID" value="KJX99853.1"/>
    <property type="molecule type" value="Genomic_DNA"/>
</dbReference>
<feature type="compositionally biased region" description="Polar residues" evidence="1">
    <location>
        <begin position="816"/>
        <end position="826"/>
    </location>
</feature>
<comment type="caution">
    <text evidence="3">The sequence shown here is derived from an EMBL/GenBank/DDBJ whole genome shotgun (WGS) entry which is preliminary data.</text>
</comment>
<feature type="domain" description="DUF6603" evidence="2">
    <location>
        <begin position="907"/>
        <end position="1409"/>
    </location>
</feature>
<dbReference type="InterPro" id="IPR046538">
    <property type="entry name" value="DUF6603"/>
</dbReference>
<keyword evidence="4" id="KW-1185">Reference proteome</keyword>
<evidence type="ECO:0000313" key="3">
    <source>
        <dbReference type="EMBL" id="KJX99853.1"/>
    </source>
</evidence>
<protein>
    <recommendedName>
        <fullName evidence="2">DUF6603 domain-containing protein</fullName>
    </recommendedName>
</protein>
<proteinExistence type="predicted"/>
<feature type="region of interest" description="Disordered" evidence="1">
    <location>
        <begin position="866"/>
        <end position="892"/>
    </location>
</feature>
<accession>A0A0F4GRI2</accession>
<gene>
    <name evidence="3" type="ORF">TI39_contig350g00003</name>
</gene>
<evidence type="ECO:0000256" key="1">
    <source>
        <dbReference type="SAM" id="MobiDB-lite"/>
    </source>
</evidence>
<dbReference type="OrthoDB" id="3635318at2759"/>
<name>A0A0F4GRI2_9PEZI</name>
<dbReference type="STRING" id="1047168.A0A0F4GRI2"/>
<dbReference type="Proteomes" id="UP000033647">
    <property type="component" value="Unassembled WGS sequence"/>
</dbReference>
<organism evidence="3 4">
    <name type="scientific">Zymoseptoria brevis</name>
    <dbReference type="NCBI Taxonomy" id="1047168"/>
    <lineage>
        <taxon>Eukaryota</taxon>
        <taxon>Fungi</taxon>
        <taxon>Dikarya</taxon>
        <taxon>Ascomycota</taxon>
        <taxon>Pezizomycotina</taxon>
        <taxon>Dothideomycetes</taxon>
        <taxon>Dothideomycetidae</taxon>
        <taxon>Mycosphaerellales</taxon>
        <taxon>Mycosphaerellaceae</taxon>
        <taxon>Zymoseptoria</taxon>
    </lineage>
</organism>
<feature type="region of interest" description="Disordered" evidence="1">
    <location>
        <begin position="803"/>
        <end position="826"/>
    </location>
</feature>
<feature type="compositionally biased region" description="Low complexity" evidence="1">
    <location>
        <begin position="872"/>
        <end position="887"/>
    </location>
</feature>
<reference evidence="3 4" key="1">
    <citation type="submission" date="2015-03" db="EMBL/GenBank/DDBJ databases">
        <title>RNA-seq based gene annotation and comparative genomics of four Zymoseptoria species reveal species-specific pathogenicity related genes and transposable element activity.</title>
        <authorList>
            <person name="Grandaubert J."/>
            <person name="Bhattacharyya A."/>
            <person name="Stukenbrock E.H."/>
        </authorList>
    </citation>
    <scope>NUCLEOTIDE SEQUENCE [LARGE SCALE GENOMIC DNA]</scope>
    <source>
        <strain evidence="3 4">Zb18110</strain>
    </source>
</reference>
<sequence>MASSLQQFPTDHKFPPSWNHFLFEAKVIDPLDEGPLYIKYEAGKDAVEEVKDSNGHVQEPAKLAMPETCTCTSKKLQAAFGLSSNAVELTTPKLVIGDNVMLGLRPGPDVELGTASDIFELYAIDFSESTMVKRIVEETSKVTKVKLVYGTESAPLRNGIWFMPGENGKFELTTALTYKLSTSLSSGFGDALASIAPVFDEEYGLALSKAAREADAVADQSNITFKVQQTTTGTNISIDPDVLDLVISQTFRVIFSIKIKGFVFNIEYSPEGAQIDIREDTKVSGGLFDRIASLFGTSGSDPFREYVPPSEAVANPAEGTSGFSELHLWNIALGKIYGGGIWWVLSFALKWTAGSQDVWIGLSYDTRVGTFTGQLLFNHMFPDEEAMLLPYWSPLEAPPIGDELPSSLDLKQLFADAFSTNADSLPSAVPTRLTQATLQFNKLDKSLTLAATIQQEEATDDSSEIPAPFVWNDFSVEVVKRPGDTEAHILSSFTLHPLPADVDRYTAAQLAVDIRYSSGDWQFKGLVNDLQLGVLASYADADCSSAFVDVLGKLNVRKLLLDYTYTKDPVTRKILASSFLFMGKIELGQLELDLVYQFVAAQPSTGTAPKTAAELSIEKATTGVRPLGRARPLLPKEEKSWSFEAYLGATVSDAELGSIAESIMDGAAEALPSFVRNIKIGAASDPDTSPISLRVTKPDGDKSTVIFTLDIQIESVSLTFVQIASNSDRTVIPVKPPKRLLRVFVAKLPLVEDIPVVQELPQPFEQLQYVWVSEEGSAWTAGDIETANTVLATTDKLYYKQTNKRKEEGPKIESSDGIQQDSSTLTVPPTRPALATGHHFIVVNDATAVLDHVFHNANSKSRSVAKSAAGTVRAPPGDAAAPAVAPAGRDDVDVQPAPAPTKAALVKQTKLLSIEAIALQFKEGYLWVNVDATVNLGPVGMSLLGFGVGLPLSVPGVNLTLDKFDPQIFADNMKVRLNGMGVSFEKPPLTLAGVFEHEVSAFGDDSKSTKDSYRGGIGISFPPYTFVAVGEYSQVTLLDKEYKSVFVYAKLDGPLVTLEFATISGVRIGFGYNSSIRQPATIDEVNDFPLINDEGVGGTGNNPIKILKALTGGGAAAWVAPRQDAYWFAVGMTISSFDILSITACAIFAFKDSGIIIDLYANAIAQMPPGVPSSDTSKMILYVELDMHACMNFVDGYFLCEAALAPSSFLLVPQCHLYGGFALCYWFGNNPHAGDWVFSVGGYHRAFQRPEHYPNPKRLGISFVIGDNIQMRGEGYFAITPKAVMGGARIHISLDVGCVSAYLDAAFDALINFHPIHYMVDVHVAVGVSCNIDIGLIHIHISVSIGADLHIEGPEFGGVAHVDFWFFGFDLYFGSHGALPDPLSLAEFWEQVHKAGPAGGHVPAEDDTAQNLEVGLKHNLQTGNFPMPAKDSKEPTNAGAGQKWYVKGGSFSFRVSADFALSSAFVATEESEDAKEAAQDKISDAYTAKATAVQDPAKPNTSIFSVPMHVNNGNQHGGIKSVMYVTIYQKQKNGGKEVISGWKAAYVVKDVPSALWSEYDENNDAMRRGADTSKLLSPDGATIALPMGISLIAPDPVLALSKIPDFNATDMAKAQVKQKGGQDWLIPTATLYDEKSVVTFPAAPLSAAETDANGTKKWNAVKSVWQDSAKSGASIAASIASHFSSCLAWDQMLPGDYVRDDATPPKLNIGLPMRLVTGTGTQANADVVDGLENFYMTLPRLGVVAAT</sequence>
<evidence type="ECO:0000313" key="4">
    <source>
        <dbReference type="Proteomes" id="UP000033647"/>
    </source>
</evidence>
<dbReference type="Pfam" id="PF20248">
    <property type="entry name" value="DUF6603"/>
    <property type="match status" value="1"/>
</dbReference>
<evidence type="ECO:0000259" key="2">
    <source>
        <dbReference type="Pfam" id="PF20248"/>
    </source>
</evidence>